<dbReference type="PANTHER" id="PTHR43415">
    <property type="entry name" value="SPERMIDINE N(1)-ACETYLTRANSFERASE"/>
    <property type="match status" value="1"/>
</dbReference>
<name>A0A413T2X6_9BACT</name>
<dbReference type="PROSITE" id="PS51186">
    <property type="entry name" value="GNAT"/>
    <property type="match status" value="1"/>
</dbReference>
<dbReference type="EMBL" id="QSFT01000005">
    <property type="protein sequence ID" value="RHA77681.1"/>
    <property type="molecule type" value="Genomic_DNA"/>
</dbReference>
<reference evidence="1 2" key="1">
    <citation type="submission" date="2018-08" db="EMBL/GenBank/DDBJ databases">
        <title>A genome reference for cultivated species of the human gut microbiota.</title>
        <authorList>
            <person name="Zou Y."/>
            <person name="Xue W."/>
            <person name="Luo G."/>
        </authorList>
    </citation>
    <scope>NUCLEOTIDE SEQUENCE [LARGE SCALE GENOMIC DNA]</scope>
    <source>
        <strain evidence="1 2">AM42-38</strain>
    </source>
</reference>
<dbReference type="Pfam" id="PF13302">
    <property type="entry name" value="Acetyltransf_3"/>
    <property type="match status" value="1"/>
</dbReference>
<dbReference type="RefSeq" id="WP_008141566.1">
    <property type="nucleotide sequence ID" value="NZ_CABJGD010000005.1"/>
</dbReference>
<proteinExistence type="predicted"/>
<dbReference type="Proteomes" id="UP000283855">
    <property type="component" value="Unassembled WGS sequence"/>
</dbReference>
<dbReference type="PANTHER" id="PTHR43415:SF3">
    <property type="entry name" value="GNAT-FAMILY ACETYLTRANSFERASE"/>
    <property type="match status" value="1"/>
</dbReference>
<organism evidence="1 2">
    <name type="scientific">Phocaeicola coprophilus</name>
    <dbReference type="NCBI Taxonomy" id="387090"/>
    <lineage>
        <taxon>Bacteria</taxon>
        <taxon>Pseudomonadati</taxon>
        <taxon>Bacteroidota</taxon>
        <taxon>Bacteroidia</taxon>
        <taxon>Bacteroidales</taxon>
        <taxon>Bacteroidaceae</taxon>
        <taxon>Phocaeicola</taxon>
    </lineage>
</organism>
<dbReference type="Gene3D" id="3.40.630.30">
    <property type="match status" value="1"/>
</dbReference>
<evidence type="ECO:0000313" key="2">
    <source>
        <dbReference type="Proteomes" id="UP000283855"/>
    </source>
</evidence>
<dbReference type="SUPFAM" id="SSF55729">
    <property type="entry name" value="Acyl-CoA N-acyltransferases (Nat)"/>
    <property type="match status" value="1"/>
</dbReference>
<dbReference type="GeneID" id="78404129"/>
<keyword evidence="1" id="KW-0808">Transferase</keyword>
<protein>
    <submittedName>
        <fullName evidence="1">N-acetyltransferase</fullName>
    </submittedName>
</protein>
<accession>A0A413T2X6</accession>
<dbReference type="GO" id="GO:0016747">
    <property type="term" value="F:acyltransferase activity, transferring groups other than amino-acyl groups"/>
    <property type="evidence" value="ECO:0007669"/>
    <property type="project" value="InterPro"/>
</dbReference>
<gene>
    <name evidence="1" type="ORF">DW921_03395</name>
</gene>
<sequence length="176" mass="20308">MEKTVPPIRLRAPEPEDLDVMMLFENDEDQWENGIATGPYSRYQLKQYIGQSTNDLYTDRQLRLMIELPQTGVVGIVDLCSFDPRHNRAEVGVMVLEEYRHRGIASEALRQLEHHCFSRLGIHQLYAYVHADNTHSLHLFTGLGYVRAGYLPHWIYTGRGYKDVCLLQKLSSSSVE</sequence>
<dbReference type="AlphaFoldDB" id="A0A413T2X6"/>
<dbReference type="InterPro" id="IPR016181">
    <property type="entry name" value="Acyl_CoA_acyltransferase"/>
</dbReference>
<evidence type="ECO:0000313" key="1">
    <source>
        <dbReference type="EMBL" id="RHA77681.1"/>
    </source>
</evidence>
<dbReference type="CDD" id="cd04301">
    <property type="entry name" value="NAT_SF"/>
    <property type="match status" value="1"/>
</dbReference>
<comment type="caution">
    <text evidence="1">The sequence shown here is derived from an EMBL/GenBank/DDBJ whole genome shotgun (WGS) entry which is preliminary data.</text>
</comment>
<dbReference type="InterPro" id="IPR000182">
    <property type="entry name" value="GNAT_dom"/>
</dbReference>